<dbReference type="InterPro" id="IPR017938">
    <property type="entry name" value="Riboflavin_synthase-like_b-brl"/>
</dbReference>
<sequence>MPRISRDTDIYPISLRELEVVRVEDVTPGMRRVTFGGPGLHAHTRDGVAVPALVSDGFDDDIRIIFPDPVTGARPYPAPLADGRLDWNAEVNDLFRTYTVRSWRPESGEYGELTVDFARHGAGLAEDWSAAAVPGDRVYIAGPKNCGSLPVHTGWLLLVGDETALPAIGRCLEEVPVGHPVRAFVEVAERADIQQIDCAGDLDLRWSVRAEGQDAFADVLSLAGDTAAGAAGAALPDGVPFVWAAGEAGRLKGIRRFAKAAGVPREHTEITGYWRVNDSPAGTTGDGAAAAGARDGGSSIAPLMALHEMADITPGLALRAAARLGLFEAVETVASEMPGASGNSGTAGTVPVSALGDALGVDPGHLLRFLRYLGTLNLVVLHPGEDSAAGTAGTAGTATVGLASLGRELADPDGPVSRLTGPEALRDLTWLHLDRGLRSGRPVPVGATGQTWAELRAADPAVVDALADAEATRAQWVAPALATGFADLAGKLAGPAGAPVTAVAVAGAGEGTAAAVYADELLRHDPGLRVTVLDTGAGTDRLTAEVGEGRRDRLTVVPFTAVVDAAQVGVTVVVDPFALAGPDRVPSVLTAAATVGGASCPVVVVTRLLAESGDEDHDYGEDLTRLLLDGTAVPTRRDLSRAVAAAGLRGTADIPVGWGHHAVVAVPAN</sequence>
<dbReference type="Gene3D" id="3.40.50.80">
    <property type="entry name" value="Nucleotide-binding domain of ferredoxin-NADP reductase (FNR) module"/>
    <property type="match status" value="1"/>
</dbReference>
<dbReference type="Gene3D" id="3.40.50.150">
    <property type="entry name" value="Vaccinia Virus protein VP39"/>
    <property type="match status" value="1"/>
</dbReference>
<dbReference type="PROSITE" id="PS51384">
    <property type="entry name" value="FAD_FR"/>
    <property type="match status" value="1"/>
</dbReference>
<dbReference type="PANTHER" id="PTHR30157:SF0">
    <property type="entry name" value="NADPH-DEPENDENT FERRIC-CHELATE REDUCTASE"/>
    <property type="match status" value="1"/>
</dbReference>
<dbReference type="Pfam" id="PF08021">
    <property type="entry name" value="FAD_binding_9"/>
    <property type="match status" value="1"/>
</dbReference>
<dbReference type="InterPro" id="IPR013113">
    <property type="entry name" value="SIP_FAD-bd"/>
</dbReference>
<dbReference type="Pfam" id="PF04954">
    <property type="entry name" value="SIP"/>
    <property type="match status" value="1"/>
</dbReference>
<dbReference type="STRING" id="863239.GCA_000213935_01036"/>
<dbReference type="Proteomes" id="UP000261739">
    <property type="component" value="Unassembled WGS sequence"/>
</dbReference>
<dbReference type="EMBL" id="DQID01000276">
    <property type="protein sequence ID" value="HCT15228.1"/>
    <property type="molecule type" value="Genomic_DNA"/>
</dbReference>
<dbReference type="InterPro" id="IPR036388">
    <property type="entry name" value="WH-like_DNA-bd_sf"/>
</dbReference>
<dbReference type="Gene3D" id="1.10.10.10">
    <property type="entry name" value="Winged helix-like DNA-binding domain superfamily/Winged helix DNA-binding domain"/>
    <property type="match status" value="1"/>
</dbReference>
<dbReference type="RefSeq" id="WP_010121072.1">
    <property type="nucleotide sequence ID" value="NZ_DAITTW010000020.1"/>
</dbReference>
<dbReference type="AlphaFoldDB" id="A0A3D4T127"/>
<name>A0A3D4T127_9CORY</name>
<gene>
    <name evidence="2" type="ORF">DIW82_10715</name>
</gene>
<dbReference type="InterPro" id="IPR007037">
    <property type="entry name" value="SIP_rossman_dom"/>
</dbReference>
<proteinExistence type="predicted"/>
<dbReference type="InterPro" id="IPR029063">
    <property type="entry name" value="SAM-dependent_MTases_sf"/>
</dbReference>
<comment type="caution">
    <text evidence="2">The sequence shown here is derived from an EMBL/GenBank/DDBJ whole genome shotgun (WGS) entry which is preliminary data.</text>
</comment>
<reference evidence="2 3" key="1">
    <citation type="journal article" date="2018" name="Nat. Biotechnol.">
        <title>A standardized bacterial taxonomy based on genome phylogeny substantially revises the tree of life.</title>
        <authorList>
            <person name="Parks D.H."/>
            <person name="Chuvochina M."/>
            <person name="Waite D.W."/>
            <person name="Rinke C."/>
            <person name="Skarshewski A."/>
            <person name="Chaumeil P.A."/>
            <person name="Hugenholtz P."/>
        </authorList>
    </citation>
    <scope>NUCLEOTIDE SEQUENCE [LARGE SCALE GENOMIC DNA]</scope>
    <source>
        <strain evidence="2">UBA11247</strain>
    </source>
</reference>
<evidence type="ECO:0000313" key="3">
    <source>
        <dbReference type="Proteomes" id="UP000261739"/>
    </source>
</evidence>
<evidence type="ECO:0000313" key="2">
    <source>
        <dbReference type="EMBL" id="HCT15228.1"/>
    </source>
</evidence>
<dbReference type="PANTHER" id="PTHR30157">
    <property type="entry name" value="FERRIC REDUCTASE, NADPH-DEPENDENT"/>
    <property type="match status" value="1"/>
</dbReference>
<accession>A0A3D4T127</accession>
<dbReference type="SUPFAM" id="SSF63380">
    <property type="entry name" value="Riboflavin synthase domain-like"/>
    <property type="match status" value="1"/>
</dbReference>
<dbReference type="InterPro" id="IPR039374">
    <property type="entry name" value="SIP_fam"/>
</dbReference>
<dbReference type="GO" id="GO:0016491">
    <property type="term" value="F:oxidoreductase activity"/>
    <property type="evidence" value="ECO:0007669"/>
    <property type="project" value="InterPro"/>
</dbReference>
<dbReference type="InterPro" id="IPR039261">
    <property type="entry name" value="FNR_nucleotide-bd"/>
</dbReference>
<feature type="domain" description="FAD-binding FR-type" evidence="1">
    <location>
        <begin position="13"/>
        <end position="150"/>
    </location>
</feature>
<protein>
    <submittedName>
        <fullName evidence="2">Siderophore-interacting protein</fullName>
    </submittedName>
</protein>
<evidence type="ECO:0000259" key="1">
    <source>
        <dbReference type="PROSITE" id="PS51384"/>
    </source>
</evidence>
<dbReference type="Gene3D" id="1.10.287.1350">
    <property type="match status" value="1"/>
</dbReference>
<organism evidence="2 3">
    <name type="scientific">Corynebacterium nuruki</name>
    <dbReference type="NCBI Taxonomy" id="1032851"/>
    <lineage>
        <taxon>Bacteria</taxon>
        <taxon>Bacillati</taxon>
        <taxon>Actinomycetota</taxon>
        <taxon>Actinomycetes</taxon>
        <taxon>Mycobacteriales</taxon>
        <taxon>Corynebacteriaceae</taxon>
        <taxon>Corynebacterium</taxon>
    </lineage>
</organism>
<dbReference type="CDD" id="cd06193">
    <property type="entry name" value="siderophore_interacting"/>
    <property type="match status" value="1"/>
</dbReference>
<dbReference type="Gene3D" id="2.40.30.10">
    <property type="entry name" value="Translation factors"/>
    <property type="match status" value="1"/>
</dbReference>
<dbReference type="InterPro" id="IPR017927">
    <property type="entry name" value="FAD-bd_FR_type"/>
</dbReference>